<dbReference type="GO" id="GO:0016117">
    <property type="term" value="P:carotenoid biosynthetic process"/>
    <property type="evidence" value="ECO:0007669"/>
    <property type="project" value="UniProtKB-KW"/>
</dbReference>
<organism evidence="10 11">
    <name type="scientific">Meridianimarinicoccus roseus</name>
    <dbReference type="NCBI Taxonomy" id="2072018"/>
    <lineage>
        <taxon>Bacteria</taxon>
        <taxon>Pseudomonadati</taxon>
        <taxon>Pseudomonadota</taxon>
        <taxon>Alphaproteobacteria</taxon>
        <taxon>Rhodobacterales</taxon>
        <taxon>Paracoccaceae</taxon>
        <taxon>Meridianimarinicoccus</taxon>
    </lineage>
</organism>
<dbReference type="Proteomes" id="UP000245680">
    <property type="component" value="Unassembled WGS sequence"/>
</dbReference>
<keyword evidence="6" id="KW-0125">Carotenoid biosynthesis</keyword>
<comment type="similarity">
    <text evidence="4">Belongs to the phytoene/squalene synthase family.</text>
</comment>
<evidence type="ECO:0000256" key="8">
    <source>
        <dbReference type="ARBA" id="ARBA00053028"/>
    </source>
</evidence>
<dbReference type="OrthoDB" id="9807580at2"/>
<dbReference type="EMBL" id="QGKU01000031">
    <property type="protein sequence ID" value="PWR02982.1"/>
    <property type="molecule type" value="Genomic_DNA"/>
</dbReference>
<evidence type="ECO:0000256" key="2">
    <source>
        <dbReference type="ARBA" id="ARBA00001946"/>
    </source>
</evidence>
<dbReference type="InterPro" id="IPR008949">
    <property type="entry name" value="Isoprenoid_synthase_dom_sf"/>
</dbReference>
<dbReference type="SFLD" id="SFLDG01018">
    <property type="entry name" value="Squalene/Phytoene_Synthase_Lik"/>
    <property type="match status" value="1"/>
</dbReference>
<keyword evidence="11" id="KW-1185">Reference proteome</keyword>
<dbReference type="SFLD" id="SFLDG01212">
    <property type="entry name" value="Phytoene_synthase_like"/>
    <property type="match status" value="1"/>
</dbReference>
<evidence type="ECO:0000256" key="1">
    <source>
        <dbReference type="ARBA" id="ARBA00001936"/>
    </source>
</evidence>
<evidence type="ECO:0000313" key="10">
    <source>
        <dbReference type="EMBL" id="PWR02982.1"/>
    </source>
</evidence>
<dbReference type="GO" id="GO:0051996">
    <property type="term" value="F:squalene synthase [NAD(P)H] activity"/>
    <property type="evidence" value="ECO:0007669"/>
    <property type="project" value="InterPro"/>
</dbReference>
<accession>A0A2V2LCY2</accession>
<evidence type="ECO:0000256" key="7">
    <source>
        <dbReference type="ARBA" id="ARBA00023211"/>
    </source>
</evidence>
<protein>
    <submittedName>
        <fullName evidence="10">Phytoene synthase</fullName>
    </submittedName>
</protein>
<sequence>MTGAAAPRPTGPLGVPTLAPSAAPAARPRTIAPEDLAYCADAIRHGSLSFHAASRLLPHSVRDPALALYAFCRLADDAVDLQDEKAAAVLSLRDRLDAVYVGRPRNAAPDRAFAAMVEAHDMPRALPEALLEGLAWDAMDRRYANISELRAYSARVASAVGAMMCVLMGVRDAQALARACDLGVAMQLTNIARDVGEDAREGRLYLPTDWLEEAGIDPARFLADPLPSRAIRSMVGRLVREADTLYARSEAGVAALPLACRPGIFAARYIYAGIAGRVRRAGHDSIGSRARTGTAAKLGWLALSAGRAAGTLVMPRSPLLYARPLPEVAFLVEAAAGKAPAQSGRAEALVALFAQLERRDRRRDTLNDGRQWAS</sequence>
<dbReference type="NCBIfam" id="NF045921">
    <property type="entry name" value="PhytnSynCrtBRhod"/>
    <property type="match status" value="1"/>
</dbReference>
<dbReference type="SFLD" id="SFLDS00005">
    <property type="entry name" value="Isoprenoid_Synthase_Type_I"/>
    <property type="match status" value="1"/>
</dbReference>
<dbReference type="AlphaFoldDB" id="A0A2V2LCY2"/>
<dbReference type="PROSITE" id="PS01044">
    <property type="entry name" value="SQUALEN_PHYTOEN_SYN_1"/>
    <property type="match status" value="1"/>
</dbReference>
<dbReference type="SUPFAM" id="SSF48576">
    <property type="entry name" value="Terpenoid synthases"/>
    <property type="match status" value="1"/>
</dbReference>
<feature type="compositionally biased region" description="Low complexity" evidence="9">
    <location>
        <begin position="16"/>
        <end position="26"/>
    </location>
</feature>
<gene>
    <name evidence="10" type="ORF">DKT77_08550</name>
</gene>
<dbReference type="FunFam" id="1.10.600.10:FF:000020">
    <property type="entry name" value="Phytoene synthase"/>
    <property type="match status" value="1"/>
</dbReference>
<dbReference type="CDD" id="cd00683">
    <property type="entry name" value="Trans_IPPS_HH"/>
    <property type="match status" value="1"/>
</dbReference>
<keyword evidence="5" id="KW-0808">Transferase</keyword>
<dbReference type="InterPro" id="IPR033904">
    <property type="entry name" value="Trans_IPPS_HH"/>
</dbReference>
<evidence type="ECO:0000256" key="4">
    <source>
        <dbReference type="ARBA" id="ARBA00006251"/>
    </source>
</evidence>
<dbReference type="PROSITE" id="PS01045">
    <property type="entry name" value="SQUALEN_PHYTOEN_SYN_2"/>
    <property type="match status" value="1"/>
</dbReference>
<comment type="pathway">
    <text evidence="3">Carotenoid biosynthesis; phytoene biosynthesis.</text>
</comment>
<feature type="region of interest" description="Disordered" evidence="9">
    <location>
        <begin position="1"/>
        <end position="26"/>
    </location>
</feature>
<dbReference type="GO" id="GO:0004311">
    <property type="term" value="F:geranylgeranyl diphosphate synthase activity"/>
    <property type="evidence" value="ECO:0007669"/>
    <property type="project" value="InterPro"/>
</dbReference>
<keyword evidence="7" id="KW-0464">Manganese</keyword>
<evidence type="ECO:0000256" key="3">
    <source>
        <dbReference type="ARBA" id="ARBA00004684"/>
    </source>
</evidence>
<reference evidence="10 11" key="1">
    <citation type="submission" date="2018-05" db="EMBL/GenBank/DDBJ databases">
        <title>Rhodobacteraceae gen. nov., sp. nov. isolated from sea water.</title>
        <authorList>
            <person name="Ren Y."/>
        </authorList>
    </citation>
    <scope>NUCLEOTIDE SEQUENCE [LARGE SCALE GENOMIC DNA]</scope>
    <source>
        <strain evidence="10 11">TG-679</strain>
    </source>
</reference>
<dbReference type="InterPro" id="IPR044843">
    <property type="entry name" value="Trans_IPPS_bact-type"/>
</dbReference>
<evidence type="ECO:0000313" key="11">
    <source>
        <dbReference type="Proteomes" id="UP000245680"/>
    </source>
</evidence>
<dbReference type="RefSeq" id="WP_109811288.1">
    <property type="nucleotide sequence ID" value="NZ_QGKU01000031.1"/>
</dbReference>
<dbReference type="Gene3D" id="1.10.600.10">
    <property type="entry name" value="Farnesyl Diphosphate Synthase"/>
    <property type="match status" value="1"/>
</dbReference>
<dbReference type="InterPro" id="IPR019845">
    <property type="entry name" value="Squalene/phytoene_synthase_CS"/>
</dbReference>
<dbReference type="InterPro" id="IPR002060">
    <property type="entry name" value="Squ/phyt_synthse"/>
</dbReference>
<evidence type="ECO:0000256" key="5">
    <source>
        <dbReference type="ARBA" id="ARBA00022679"/>
    </source>
</evidence>
<evidence type="ECO:0000256" key="6">
    <source>
        <dbReference type="ARBA" id="ARBA00022746"/>
    </source>
</evidence>
<comment type="cofactor">
    <cofactor evidence="1">
        <name>Mn(2+)</name>
        <dbReference type="ChEBI" id="CHEBI:29035"/>
    </cofactor>
</comment>
<name>A0A2V2LCY2_9RHOB</name>
<dbReference type="PANTHER" id="PTHR31480">
    <property type="entry name" value="BIFUNCTIONAL LYCOPENE CYCLASE/PHYTOENE SYNTHASE"/>
    <property type="match status" value="1"/>
</dbReference>
<proteinExistence type="inferred from homology"/>
<comment type="cofactor">
    <cofactor evidence="8">
        <name>ATP</name>
        <dbReference type="ChEBI" id="CHEBI:30616"/>
    </cofactor>
</comment>
<evidence type="ECO:0000256" key="9">
    <source>
        <dbReference type="SAM" id="MobiDB-lite"/>
    </source>
</evidence>
<dbReference type="Pfam" id="PF00494">
    <property type="entry name" value="SQS_PSY"/>
    <property type="match status" value="1"/>
</dbReference>
<comment type="cofactor">
    <cofactor evidence="2">
        <name>Mg(2+)</name>
        <dbReference type="ChEBI" id="CHEBI:18420"/>
    </cofactor>
</comment>
<comment type="caution">
    <text evidence="10">The sequence shown here is derived from an EMBL/GenBank/DDBJ whole genome shotgun (WGS) entry which is preliminary data.</text>
</comment>